<dbReference type="Pfam" id="PF08787">
    <property type="entry name" value="Alginate_lyase2"/>
    <property type="match status" value="1"/>
</dbReference>
<feature type="domain" description="Alginate lyase 2" evidence="2">
    <location>
        <begin position="29"/>
        <end position="244"/>
    </location>
</feature>
<dbReference type="SUPFAM" id="SSF49899">
    <property type="entry name" value="Concanavalin A-like lectins/glucanases"/>
    <property type="match status" value="1"/>
</dbReference>
<evidence type="ECO:0000256" key="1">
    <source>
        <dbReference type="SAM" id="SignalP"/>
    </source>
</evidence>
<evidence type="ECO:0000259" key="2">
    <source>
        <dbReference type="Pfam" id="PF08787"/>
    </source>
</evidence>
<dbReference type="OrthoDB" id="77013at2759"/>
<feature type="signal peptide" evidence="1">
    <location>
        <begin position="1"/>
        <end position="17"/>
    </location>
</feature>
<proteinExistence type="predicted"/>
<dbReference type="GO" id="GO:0016829">
    <property type="term" value="F:lyase activity"/>
    <property type="evidence" value="ECO:0007669"/>
    <property type="project" value="UniProtKB-KW"/>
</dbReference>
<protein>
    <submittedName>
        <fullName evidence="3">Polysaccharide lyase family 7 protein</fullName>
    </submittedName>
</protein>
<gene>
    <name evidence="3" type="ORF">K461DRAFT_286582</name>
</gene>
<dbReference type="InterPro" id="IPR014895">
    <property type="entry name" value="Alginate_lyase_2"/>
</dbReference>
<comment type="caution">
    <text evidence="3">The sequence shown here is derived from an EMBL/GenBank/DDBJ whole genome shotgun (WGS) entry which is preliminary data.</text>
</comment>
<keyword evidence="3" id="KW-0456">Lyase</keyword>
<accession>A0A9P4MFU0</accession>
<keyword evidence="4" id="KW-1185">Reference proteome</keyword>
<evidence type="ECO:0000313" key="3">
    <source>
        <dbReference type="EMBL" id="KAF2152790.1"/>
    </source>
</evidence>
<feature type="chain" id="PRO_5040336060" evidence="1">
    <location>
        <begin position="18"/>
        <end position="244"/>
    </location>
</feature>
<reference evidence="3" key="1">
    <citation type="journal article" date="2020" name="Stud. Mycol.">
        <title>101 Dothideomycetes genomes: a test case for predicting lifestyles and emergence of pathogens.</title>
        <authorList>
            <person name="Haridas S."/>
            <person name="Albert R."/>
            <person name="Binder M."/>
            <person name="Bloem J."/>
            <person name="Labutti K."/>
            <person name="Salamov A."/>
            <person name="Andreopoulos B."/>
            <person name="Baker S."/>
            <person name="Barry K."/>
            <person name="Bills G."/>
            <person name="Bluhm B."/>
            <person name="Cannon C."/>
            <person name="Castanera R."/>
            <person name="Culley D."/>
            <person name="Daum C."/>
            <person name="Ezra D."/>
            <person name="Gonzalez J."/>
            <person name="Henrissat B."/>
            <person name="Kuo A."/>
            <person name="Liang C."/>
            <person name="Lipzen A."/>
            <person name="Lutzoni F."/>
            <person name="Magnuson J."/>
            <person name="Mondo S."/>
            <person name="Nolan M."/>
            <person name="Ohm R."/>
            <person name="Pangilinan J."/>
            <person name="Park H.-J."/>
            <person name="Ramirez L."/>
            <person name="Alfaro M."/>
            <person name="Sun H."/>
            <person name="Tritt A."/>
            <person name="Yoshinaga Y."/>
            <person name="Zwiers L.-H."/>
            <person name="Turgeon B."/>
            <person name="Goodwin S."/>
            <person name="Spatafora J."/>
            <person name="Crous P."/>
            <person name="Grigoriev I."/>
        </authorList>
    </citation>
    <scope>NUCLEOTIDE SEQUENCE</scope>
    <source>
        <strain evidence="3">CBS 260.36</strain>
    </source>
</reference>
<sequence length="244" mass="25998">MARLLVPILTTLGAVTAALNPKCAPGGNFDLNPWTLSLQSGSPGDPTTITTSQLTGCNGFDDHSTFTTAASDGSLVMRVCGSPDTCSCVTSANSKHCRTEFHEADSWQPTAKRNRLLASLSVPVPDNSKYGTVIGQIHIDKTVSIRPVCLLLYNSKGDITFAVEKTRDGGDSTNSKVGNVKVGSKFSYEIRYEGGKLSIGINGGAQEVVSQNELDNPLSYFKAGNYNQGSSASEVHFYTIEVQH</sequence>
<name>A0A9P4MFU0_9PEZI</name>
<dbReference type="EMBL" id="ML996086">
    <property type="protein sequence ID" value="KAF2152790.1"/>
    <property type="molecule type" value="Genomic_DNA"/>
</dbReference>
<dbReference type="InterPro" id="IPR013320">
    <property type="entry name" value="ConA-like_dom_sf"/>
</dbReference>
<dbReference type="Proteomes" id="UP000799439">
    <property type="component" value="Unassembled WGS sequence"/>
</dbReference>
<organism evidence="3 4">
    <name type="scientific">Myriangium duriaei CBS 260.36</name>
    <dbReference type="NCBI Taxonomy" id="1168546"/>
    <lineage>
        <taxon>Eukaryota</taxon>
        <taxon>Fungi</taxon>
        <taxon>Dikarya</taxon>
        <taxon>Ascomycota</taxon>
        <taxon>Pezizomycotina</taxon>
        <taxon>Dothideomycetes</taxon>
        <taxon>Dothideomycetidae</taxon>
        <taxon>Myriangiales</taxon>
        <taxon>Myriangiaceae</taxon>
        <taxon>Myriangium</taxon>
    </lineage>
</organism>
<evidence type="ECO:0000313" key="4">
    <source>
        <dbReference type="Proteomes" id="UP000799439"/>
    </source>
</evidence>
<keyword evidence="1" id="KW-0732">Signal</keyword>
<dbReference type="Gene3D" id="2.60.120.200">
    <property type="match status" value="1"/>
</dbReference>
<dbReference type="AlphaFoldDB" id="A0A9P4MFU0"/>